<accession>A0ABS2GMT4</accession>
<feature type="region of interest" description="Disordered" evidence="1">
    <location>
        <begin position="280"/>
        <end position="299"/>
    </location>
</feature>
<organism evidence="4 5">
    <name type="scientific">Hydrogenoanaerobacterium saccharovorans</name>
    <dbReference type="NCBI Taxonomy" id="474960"/>
    <lineage>
        <taxon>Bacteria</taxon>
        <taxon>Bacillati</taxon>
        <taxon>Bacillota</taxon>
        <taxon>Clostridia</taxon>
        <taxon>Eubacteriales</taxon>
        <taxon>Oscillospiraceae</taxon>
        <taxon>Hydrogenoanaerobacterium</taxon>
    </lineage>
</organism>
<sequence>MKKGKIGLMLGLAVLLIALSGCAPSGEDVLSEQESQLSGSTISESEPPSLTAEESALLSELASVYELKAGGKTLEEGEELDSPELLGFGVLRMYRLDEQFRDSEGGWRIPKRVLGEACGLFFQGDQPGLDSDASIHFSTYLDEQTLPFTLQEESAVSPEPGIWEVTYQRQSDRGILTPVTYRFVCCELEEVPPLFEETFQPGDALFQLVSVTQRTDLLPEQESQVIEISTAEELLAAAKRINESGYLQQNDTYLLTADIDLTGVEWTPIGFNERVLTFQDEDDPERDPSRQGFNGVFDGQGHTITGLTITEEQGAAFIEVRSRKFPKETMSGMGLFALIGQNGTVRDLRLENAQVLGGSASGSRYVGLLAGTCYGTVERVSVQGTVSGNSYTGGLIGQLMSLGSEAVVRDCTAEVEVECNRYVGGLIGISSGGITADCQVSGAVHAVPDGEVIPSDIGGLVGRCSSGNFVRCHAQAEVFTHAEAWYVGGFCGMANGGSILDCTVDGSLTAAWEPVNDYYNLVPEEPEVEILG</sequence>
<evidence type="ECO:0000313" key="4">
    <source>
        <dbReference type="EMBL" id="MBM6923423.1"/>
    </source>
</evidence>
<name>A0ABS2GMT4_9FIRM</name>
<dbReference type="Gene3D" id="2.160.20.110">
    <property type="match status" value="2"/>
</dbReference>
<feature type="chain" id="PRO_5047171786" description="GLUG domain-containing protein" evidence="2">
    <location>
        <begin position="24"/>
        <end position="532"/>
    </location>
</feature>
<protein>
    <recommendedName>
        <fullName evidence="3">GLUG domain-containing protein</fullName>
    </recommendedName>
</protein>
<dbReference type="Pfam" id="PF07581">
    <property type="entry name" value="Glug"/>
    <property type="match status" value="1"/>
</dbReference>
<feature type="region of interest" description="Disordered" evidence="1">
    <location>
        <begin position="30"/>
        <end position="51"/>
    </location>
</feature>
<gene>
    <name evidence="4" type="ORF">H9X81_06945</name>
</gene>
<dbReference type="InterPro" id="IPR011493">
    <property type="entry name" value="GLUG"/>
</dbReference>
<evidence type="ECO:0000313" key="5">
    <source>
        <dbReference type="Proteomes" id="UP000724149"/>
    </source>
</evidence>
<dbReference type="Proteomes" id="UP000724149">
    <property type="component" value="Unassembled WGS sequence"/>
</dbReference>
<comment type="caution">
    <text evidence="4">The sequence shown here is derived from an EMBL/GenBank/DDBJ whole genome shotgun (WGS) entry which is preliminary data.</text>
</comment>
<dbReference type="EMBL" id="JACSNR010000006">
    <property type="protein sequence ID" value="MBM6923423.1"/>
    <property type="molecule type" value="Genomic_DNA"/>
</dbReference>
<feature type="domain" description="GLUG" evidence="3">
    <location>
        <begin position="484"/>
        <end position="509"/>
    </location>
</feature>
<proteinExistence type="predicted"/>
<evidence type="ECO:0000256" key="2">
    <source>
        <dbReference type="SAM" id="SignalP"/>
    </source>
</evidence>
<reference evidence="4 5" key="1">
    <citation type="journal article" date="2021" name="Sci. Rep.">
        <title>The distribution of antibiotic resistance genes in chicken gut microbiota commensals.</title>
        <authorList>
            <person name="Juricova H."/>
            <person name="Matiasovicova J."/>
            <person name="Kubasova T."/>
            <person name="Cejkova D."/>
            <person name="Rychlik I."/>
        </authorList>
    </citation>
    <scope>NUCLEOTIDE SEQUENCE [LARGE SCALE GENOMIC DNA]</scope>
    <source>
        <strain evidence="4 5">An564</strain>
    </source>
</reference>
<feature type="signal peptide" evidence="2">
    <location>
        <begin position="1"/>
        <end position="23"/>
    </location>
</feature>
<dbReference type="PROSITE" id="PS51257">
    <property type="entry name" value="PROKAR_LIPOPROTEIN"/>
    <property type="match status" value="1"/>
</dbReference>
<feature type="compositionally biased region" description="Polar residues" evidence="1">
    <location>
        <begin position="32"/>
        <end position="48"/>
    </location>
</feature>
<evidence type="ECO:0000256" key="1">
    <source>
        <dbReference type="SAM" id="MobiDB-lite"/>
    </source>
</evidence>
<keyword evidence="5" id="KW-1185">Reference proteome</keyword>
<evidence type="ECO:0000259" key="3">
    <source>
        <dbReference type="Pfam" id="PF07581"/>
    </source>
</evidence>
<keyword evidence="2" id="KW-0732">Signal</keyword>
<dbReference type="RefSeq" id="WP_204720829.1">
    <property type="nucleotide sequence ID" value="NZ_JACSNR010000006.1"/>
</dbReference>